<dbReference type="InterPro" id="IPR017847">
    <property type="entry name" value="T6SS_RhsGE_Vgr_subset"/>
</dbReference>
<sequence>MDTDIQSLASSTRHLLAGLQHQRLIQISTPGIDTALPDALVVERFRGREAVCEDFHFEIDCLSTSAFLDTKPLLGRPLSLRLQQPADANGLPSTSGSRRHWHGHCTRVAALGSDGGLARYRLTMEPWTAFLRLRRNALVFQDLDALGVIERVLTDYPQAVWRVDAARSLPSFPITTQYRESDHAFVFRLLADAGLAWRFEHTLNNVTEGASAGVHAHTLVIFDRDAEAPASSPDRVRFHRIDATESRDAISHFTEQRQTTANAFTTASWQPGHVQATAATLTADPAGPHLPTREVYTVPRASRFARREHAERTTGPQLDALRLPQRLHAGAGSARGLAPSLAFTLTQHPDLDGQRFIPVAVEHVAANNLDNGITALLDPAGSVERGSYRNRFLAVAADTPIVPTSRFKPTAPGLQTARVVGLPDAAITSTRDHQVRIQFPWQRGVRPNRGGLLDTGSSAHPDGHAPGDHTSGTWVRVAEWQAGPNWGSHALPRVGSEVLVEFLHGDIDQPVIVGQLYNGEVSPPFALADASNHPGTVSGLHSQSLDGSGTQHWLLDDAPGQLRQRLHTSLADSRLELGYLIDHDNQRRGGLRGQGFDLATLGWANLRAGQGVLLSATARSGAASTQFDIAEAVAQLKGAEHTAQALSDAADASEVAALSANAAQTDLIKAIDPGQDGRHEGRGNGQPATTPHGDQRHGGAPVERFAKPLLLMESPDAIALTTPNSALAYASGNTHLTSQHDAHLAAGHTFAGVSGGHLALFARKGPLKAIAANGPLSLQAHTGPLELLADRSVTLTATDNRIDVLAKEKIVLQAGQTRITLEGGDIRFACPGEFTVKAGEMPFKGGESTAAEIDLLPHGTTRVKRKVSFSR</sequence>
<evidence type="ECO:0000259" key="4">
    <source>
        <dbReference type="Pfam" id="PF10106"/>
    </source>
</evidence>
<dbReference type="Gene3D" id="2.30.110.50">
    <property type="match status" value="1"/>
</dbReference>
<dbReference type="Pfam" id="PF13296">
    <property type="entry name" value="T6SS_Vgr"/>
    <property type="match status" value="1"/>
</dbReference>
<evidence type="ECO:0000256" key="2">
    <source>
        <dbReference type="SAM" id="MobiDB-lite"/>
    </source>
</evidence>
<organism evidence="6 7">
    <name type="scientific">Lysobacter concretionis Ko07 = DSM 16239</name>
    <dbReference type="NCBI Taxonomy" id="1122185"/>
    <lineage>
        <taxon>Bacteria</taxon>
        <taxon>Pseudomonadati</taxon>
        <taxon>Pseudomonadota</taxon>
        <taxon>Gammaproteobacteria</taxon>
        <taxon>Lysobacterales</taxon>
        <taxon>Lysobacteraceae</taxon>
        <taxon>Novilysobacter</taxon>
    </lineage>
</organism>
<dbReference type="STRING" id="1122185.N792_02045"/>
<comment type="similarity">
    <text evidence="1">Belongs to the VgrG protein family.</text>
</comment>
<reference evidence="6 7" key="1">
    <citation type="submission" date="2013-08" db="EMBL/GenBank/DDBJ databases">
        <title>Genome sequencing of Lysobacter.</title>
        <authorList>
            <person name="Zhang S."/>
            <person name="Wang G."/>
        </authorList>
    </citation>
    <scope>NUCLEOTIDE SEQUENCE [LARGE SCALE GENOMIC DNA]</scope>
    <source>
        <strain evidence="6 7">Ko07</strain>
    </source>
</reference>
<feature type="domain" description="Putative type VI secretion system Rhs element associated Vgr" evidence="5">
    <location>
        <begin position="544"/>
        <end position="650"/>
    </location>
</feature>
<comment type="caution">
    <text evidence="6">The sequence shown here is derived from an EMBL/GenBank/DDBJ whole genome shotgun (WGS) entry which is preliminary data.</text>
</comment>
<feature type="region of interest" description="Disordered" evidence="2">
    <location>
        <begin position="672"/>
        <end position="700"/>
    </location>
</feature>
<dbReference type="InterPro" id="IPR037026">
    <property type="entry name" value="Vgr_OB-fold_dom_sf"/>
</dbReference>
<evidence type="ECO:0000313" key="6">
    <source>
        <dbReference type="EMBL" id="KGM53025.1"/>
    </source>
</evidence>
<evidence type="ECO:0000259" key="5">
    <source>
        <dbReference type="Pfam" id="PF13296"/>
    </source>
</evidence>
<dbReference type="InterPro" id="IPR028244">
    <property type="entry name" value="T6SS_Rhs_Vgr_dom"/>
</dbReference>
<dbReference type="Pfam" id="PF10106">
    <property type="entry name" value="DUF2345"/>
    <property type="match status" value="1"/>
</dbReference>
<dbReference type="NCBIfam" id="TIGR03361">
    <property type="entry name" value="VI_Rhs_Vgr"/>
    <property type="match status" value="1"/>
</dbReference>
<evidence type="ECO:0000259" key="3">
    <source>
        <dbReference type="Pfam" id="PF04717"/>
    </source>
</evidence>
<dbReference type="SUPFAM" id="SSF69279">
    <property type="entry name" value="Phage tail proteins"/>
    <property type="match status" value="2"/>
</dbReference>
<keyword evidence="7" id="KW-1185">Reference proteome</keyword>
<dbReference type="InterPro" id="IPR006531">
    <property type="entry name" value="Gp5/Vgr_OB"/>
</dbReference>
<feature type="domain" description="DUF2345" evidence="4">
    <location>
        <begin position="699"/>
        <end position="846"/>
    </location>
</feature>
<dbReference type="SUPFAM" id="SSF69349">
    <property type="entry name" value="Phage fibre proteins"/>
    <property type="match status" value="1"/>
</dbReference>
<dbReference type="Gene3D" id="3.55.50.10">
    <property type="entry name" value="Baseplate protein-like domains"/>
    <property type="match status" value="1"/>
</dbReference>
<dbReference type="Pfam" id="PF04717">
    <property type="entry name" value="Phage_base_V"/>
    <property type="match status" value="1"/>
</dbReference>
<dbReference type="Gene3D" id="2.40.50.230">
    <property type="entry name" value="Gp5 N-terminal domain"/>
    <property type="match status" value="1"/>
</dbReference>
<gene>
    <name evidence="6" type="ORF">N792_02045</name>
</gene>
<name>A0A0A0ES07_9GAMM</name>
<dbReference type="RefSeq" id="WP_036192017.1">
    <property type="nucleotide sequence ID" value="NZ_AVPS01000001.1"/>
</dbReference>
<dbReference type="EMBL" id="AVPS01000001">
    <property type="protein sequence ID" value="KGM53025.1"/>
    <property type="molecule type" value="Genomic_DNA"/>
</dbReference>
<dbReference type="Pfam" id="PF05954">
    <property type="entry name" value="Phage_GPD"/>
    <property type="match status" value="1"/>
</dbReference>
<dbReference type="Proteomes" id="UP000030017">
    <property type="component" value="Unassembled WGS sequence"/>
</dbReference>
<feature type="domain" description="Gp5/Type VI secretion system Vgr protein OB-fold" evidence="3">
    <location>
        <begin position="469"/>
        <end position="517"/>
    </location>
</feature>
<evidence type="ECO:0000256" key="1">
    <source>
        <dbReference type="ARBA" id="ARBA00005558"/>
    </source>
</evidence>
<dbReference type="eggNOG" id="COG3501">
    <property type="taxonomic scope" value="Bacteria"/>
</dbReference>
<proteinExistence type="inferred from homology"/>
<dbReference type="eggNOG" id="COG4253">
    <property type="taxonomic scope" value="Bacteria"/>
</dbReference>
<dbReference type="InterPro" id="IPR018769">
    <property type="entry name" value="VgrG2_DUF2345"/>
</dbReference>
<dbReference type="Gene3D" id="4.10.220.110">
    <property type="match status" value="1"/>
</dbReference>
<dbReference type="SUPFAM" id="SSF69255">
    <property type="entry name" value="gp5 N-terminal domain-like"/>
    <property type="match status" value="1"/>
</dbReference>
<feature type="region of interest" description="Disordered" evidence="2">
    <location>
        <begin position="448"/>
        <end position="471"/>
    </location>
</feature>
<accession>A0A0A0ES07</accession>
<dbReference type="NCBIfam" id="TIGR01646">
    <property type="entry name" value="vgr_GE"/>
    <property type="match status" value="1"/>
</dbReference>
<dbReference type="AlphaFoldDB" id="A0A0A0ES07"/>
<evidence type="ECO:0000313" key="7">
    <source>
        <dbReference type="Proteomes" id="UP000030017"/>
    </source>
</evidence>
<dbReference type="OrthoDB" id="5959035at2"/>
<protein>
    <submittedName>
        <fullName evidence="6">Type IV secretion protein Rhs</fullName>
    </submittedName>
</protein>
<dbReference type="InterPro" id="IPR006533">
    <property type="entry name" value="T6SS_Vgr_RhsGE"/>
</dbReference>